<comment type="caution">
    <text evidence="10">The sequence shown here is derived from an EMBL/GenBank/DDBJ whole genome shotgun (WGS) entry which is preliminary data.</text>
</comment>
<evidence type="ECO:0000256" key="1">
    <source>
        <dbReference type="ARBA" id="ARBA00004651"/>
    </source>
</evidence>
<evidence type="ECO:0000259" key="9">
    <source>
        <dbReference type="Pfam" id="PF02366"/>
    </source>
</evidence>
<keyword evidence="2" id="KW-1003">Cell membrane</keyword>
<comment type="subcellular location">
    <subcellularLocation>
        <location evidence="1">Cell membrane</location>
        <topology evidence="1">Multi-pass membrane protein</topology>
    </subcellularLocation>
</comment>
<dbReference type="EMBL" id="LCNC01000020">
    <property type="protein sequence ID" value="KKU48204.1"/>
    <property type="molecule type" value="Genomic_DNA"/>
</dbReference>
<feature type="transmembrane region" description="Helical" evidence="8">
    <location>
        <begin position="325"/>
        <end position="345"/>
    </location>
</feature>
<keyword evidence="7 8" id="KW-0472">Membrane</keyword>
<feature type="transmembrane region" description="Helical" evidence="8">
    <location>
        <begin position="164"/>
        <end position="197"/>
    </location>
</feature>
<dbReference type="GO" id="GO:0005886">
    <property type="term" value="C:plasma membrane"/>
    <property type="evidence" value="ECO:0007669"/>
    <property type="project" value="UniProtKB-SubCell"/>
</dbReference>
<evidence type="ECO:0000313" key="10">
    <source>
        <dbReference type="EMBL" id="KKU48204.1"/>
    </source>
</evidence>
<gene>
    <name evidence="10" type="ORF">UX67_C0020G0002</name>
</gene>
<evidence type="ECO:0000256" key="2">
    <source>
        <dbReference type="ARBA" id="ARBA00022475"/>
    </source>
</evidence>
<dbReference type="Pfam" id="PF02366">
    <property type="entry name" value="PMT"/>
    <property type="match status" value="1"/>
</dbReference>
<evidence type="ECO:0000256" key="4">
    <source>
        <dbReference type="ARBA" id="ARBA00022679"/>
    </source>
</evidence>
<organism evidence="10 11">
    <name type="scientific">Candidatus Woesebacteria bacterium GW2011_GWF2_46_8</name>
    <dbReference type="NCBI Taxonomy" id="1618604"/>
    <lineage>
        <taxon>Bacteria</taxon>
        <taxon>Candidatus Woeseibacteriota</taxon>
    </lineage>
</organism>
<keyword evidence="3" id="KW-0328">Glycosyltransferase</keyword>
<reference evidence="10 11" key="1">
    <citation type="journal article" date="2015" name="Nature">
        <title>rRNA introns, odd ribosomes, and small enigmatic genomes across a large radiation of phyla.</title>
        <authorList>
            <person name="Brown C.T."/>
            <person name="Hug L.A."/>
            <person name="Thomas B.C."/>
            <person name="Sharon I."/>
            <person name="Castelle C.J."/>
            <person name="Singh A."/>
            <person name="Wilkins M.J."/>
            <person name="Williams K.H."/>
            <person name="Banfield J.F."/>
        </authorList>
    </citation>
    <scope>NUCLEOTIDE SEQUENCE [LARGE SCALE GENOMIC DNA]</scope>
</reference>
<evidence type="ECO:0000256" key="3">
    <source>
        <dbReference type="ARBA" id="ARBA00022676"/>
    </source>
</evidence>
<dbReference type="PANTHER" id="PTHR33908:SF11">
    <property type="entry name" value="MEMBRANE PROTEIN"/>
    <property type="match status" value="1"/>
</dbReference>
<protein>
    <recommendedName>
        <fullName evidence="9">ArnT-like N-terminal domain-containing protein</fullName>
    </recommendedName>
</protein>
<keyword evidence="5 8" id="KW-0812">Transmembrane</keyword>
<keyword evidence="4" id="KW-0808">Transferase</keyword>
<dbReference type="AlphaFoldDB" id="A0A0G1QTJ6"/>
<dbReference type="GO" id="GO:0016763">
    <property type="term" value="F:pentosyltransferase activity"/>
    <property type="evidence" value="ECO:0007669"/>
    <property type="project" value="TreeGrafter"/>
</dbReference>
<dbReference type="GO" id="GO:0006493">
    <property type="term" value="P:protein O-linked glycosylation"/>
    <property type="evidence" value="ECO:0007669"/>
    <property type="project" value="InterPro"/>
</dbReference>
<sequence>MRRFLLPLIFLLALVLRFWNLGSYPEAIDEDEMALGYYGYSLVKNGTDEYGNKFPVYFQSAGDYKYGLYSYLAAIPVWLFGLNPVTTRSVAALAGALSVVAIYFLALTIFNKKRYALIAAFVLAVAPTHIHFSRVAYNNILGALFATVAITFYLHFLKKFDKKNVLLALGFFVLSIYSYQAYRIFLPAVFILLALLLPTKNRLKAILVSLFAVAVVGLSFISPAGRARSQDFSILINKPKLIEQYTEDSLGETPLLLTRALHNKIAATSLGVLNRYFSYFDPRFLFVDTAQAERHTTPDMGLFYLIEAPLFLLGILFLLKIGKSMVIPLVLLLASPLAASLVIEARSTTRGIIIVYALSLIIALGIYFLTSIKKQAKFSVGLLALLYLANFIYFFHQYTVHKIYHHPWYSDVGLKEIVMRVNELYDGYDAVVMSNGHYIPYLFYNKVDPKVFIQKSEFADQALTRGVRVIRYDKIFFNMPYECPAAGKERVLYVCFGFRVPQNADLVDVIRFRDGQPAIVLVEFRPPKERMSVKLPERVEYSKDIDSRFETGVLPEDYEYYWPVQ</sequence>
<dbReference type="InterPro" id="IPR003342">
    <property type="entry name" value="ArnT-like_N"/>
</dbReference>
<feature type="transmembrane region" description="Helical" evidence="8">
    <location>
        <begin position="138"/>
        <end position="157"/>
    </location>
</feature>
<feature type="transmembrane region" description="Helical" evidence="8">
    <location>
        <begin position="352"/>
        <end position="370"/>
    </location>
</feature>
<evidence type="ECO:0000256" key="7">
    <source>
        <dbReference type="ARBA" id="ARBA00023136"/>
    </source>
</evidence>
<dbReference type="PANTHER" id="PTHR33908">
    <property type="entry name" value="MANNOSYLTRANSFERASE YKCB-RELATED"/>
    <property type="match status" value="1"/>
</dbReference>
<feature type="transmembrane region" description="Helical" evidence="8">
    <location>
        <begin position="90"/>
        <end position="110"/>
    </location>
</feature>
<evidence type="ECO:0000256" key="8">
    <source>
        <dbReference type="SAM" id="Phobius"/>
    </source>
</evidence>
<evidence type="ECO:0000256" key="5">
    <source>
        <dbReference type="ARBA" id="ARBA00022692"/>
    </source>
</evidence>
<accession>A0A0G1QTJ6</accession>
<evidence type="ECO:0000256" key="6">
    <source>
        <dbReference type="ARBA" id="ARBA00022989"/>
    </source>
</evidence>
<dbReference type="Proteomes" id="UP000034831">
    <property type="component" value="Unassembled WGS sequence"/>
</dbReference>
<feature type="transmembrane region" description="Helical" evidence="8">
    <location>
        <begin position="376"/>
        <end position="395"/>
    </location>
</feature>
<proteinExistence type="predicted"/>
<dbReference type="GO" id="GO:0000030">
    <property type="term" value="F:mannosyltransferase activity"/>
    <property type="evidence" value="ECO:0007669"/>
    <property type="project" value="InterPro"/>
</dbReference>
<feature type="domain" description="ArnT-like N-terminal" evidence="9">
    <location>
        <begin position="9"/>
        <end position="174"/>
    </location>
</feature>
<feature type="transmembrane region" description="Helical" evidence="8">
    <location>
        <begin position="301"/>
        <end position="319"/>
    </location>
</feature>
<dbReference type="GO" id="GO:0009103">
    <property type="term" value="P:lipopolysaccharide biosynthetic process"/>
    <property type="evidence" value="ECO:0007669"/>
    <property type="project" value="UniProtKB-ARBA"/>
</dbReference>
<name>A0A0G1QTJ6_9BACT</name>
<evidence type="ECO:0000313" key="11">
    <source>
        <dbReference type="Proteomes" id="UP000034831"/>
    </source>
</evidence>
<feature type="transmembrane region" description="Helical" evidence="8">
    <location>
        <begin position="203"/>
        <end position="221"/>
    </location>
</feature>
<dbReference type="InterPro" id="IPR050297">
    <property type="entry name" value="LipidA_mod_glycosyltrf_83"/>
</dbReference>
<keyword evidence="6 8" id="KW-1133">Transmembrane helix</keyword>